<dbReference type="AlphaFoldDB" id="A0A8T0D9K1"/>
<proteinExistence type="predicted"/>
<organism evidence="1 2">
    <name type="scientific">Paragonimus westermani</name>
    <dbReference type="NCBI Taxonomy" id="34504"/>
    <lineage>
        <taxon>Eukaryota</taxon>
        <taxon>Metazoa</taxon>
        <taxon>Spiralia</taxon>
        <taxon>Lophotrochozoa</taxon>
        <taxon>Platyhelminthes</taxon>
        <taxon>Trematoda</taxon>
        <taxon>Digenea</taxon>
        <taxon>Plagiorchiida</taxon>
        <taxon>Troglotremata</taxon>
        <taxon>Troglotrematidae</taxon>
        <taxon>Paragonimus</taxon>
    </lineage>
</organism>
<name>A0A8T0D9K1_9TREM</name>
<dbReference type="EMBL" id="JTDF01012290">
    <property type="protein sequence ID" value="KAF8563337.1"/>
    <property type="molecule type" value="Genomic_DNA"/>
</dbReference>
<sequence length="79" mass="9072">MPRTDSFGYPKYASWSIWSPGSLLLRSIDCLDCTMLTALLWFKQSCAFDAERYAVFKHFGRGDAIHLHAFSIDRAKPKQ</sequence>
<comment type="caution">
    <text evidence="1">The sequence shown here is derived from an EMBL/GenBank/DDBJ whole genome shotgun (WGS) entry which is preliminary data.</text>
</comment>
<reference evidence="1 2" key="1">
    <citation type="submission" date="2019-07" db="EMBL/GenBank/DDBJ databases">
        <title>Annotation for the trematode Paragonimus westermani.</title>
        <authorList>
            <person name="Choi Y.-J."/>
        </authorList>
    </citation>
    <scope>NUCLEOTIDE SEQUENCE [LARGE SCALE GENOMIC DNA]</scope>
    <source>
        <strain evidence="1">180907_Pwestermani</strain>
    </source>
</reference>
<dbReference type="Proteomes" id="UP000699462">
    <property type="component" value="Unassembled WGS sequence"/>
</dbReference>
<gene>
    <name evidence="1" type="ORF">P879_11145</name>
</gene>
<protein>
    <submittedName>
        <fullName evidence="1">Uncharacterized protein</fullName>
    </submittedName>
</protein>
<evidence type="ECO:0000313" key="1">
    <source>
        <dbReference type="EMBL" id="KAF8563337.1"/>
    </source>
</evidence>
<evidence type="ECO:0000313" key="2">
    <source>
        <dbReference type="Proteomes" id="UP000699462"/>
    </source>
</evidence>
<keyword evidence="2" id="KW-1185">Reference proteome</keyword>
<accession>A0A8T0D9K1</accession>